<protein>
    <submittedName>
        <fullName evidence="1">Uncharacterized protein</fullName>
    </submittedName>
</protein>
<evidence type="ECO:0000313" key="1">
    <source>
        <dbReference type="EMBL" id="MBK9983706.1"/>
    </source>
</evidence>
<organism evidence="1 2">
    <name type="scientific">Candidatus Opimibacter skivensis</name>
    <dbReference type="NCBI Taxonomy" id="2982028"/>
    <lineage>
        <taxon>Bacteria</taxon>
        <taxon>Pseudomonadati</taxon>
        <taxon>Bacteroidota</taxon>
        <taxon>Saprospiria</taxon>
        <taxon>Saprospirales</taxon>
        <taxon>Saprospiraceae</taxon>
        <taxon>Candidatus Opimibacter</taxon>
    </lineage>
</organism>
<accession>A0A9D7SWZ1</accession>
<dbReference type="AlphaFoldDB" id="A0A9D7SWZ1"/>
<gene>
    <name evidence="1" type="ORF">IPP15_15225</name>
</gene>
<name>A0A9D7SWZ1_9BACT</name>
<sequence length="178" mass="20674">MIQCVSCLLLFWGLSLSNCNNEVSKQNVNPCHEFVTPDHWICYERINYEFCFPEAYYSETYFFSRSEPSASLSKGIFIDHVIKDIDPDQYVTMPFPEKIELPESNTISERMGICDQGDIIGVFYYGEVHFIDALPYVGNLYLRSDDTNPKYYLTANSECSKEGMDDLLKSIIRIKRKH</sequence>
<reference evidence="1 2" key="1">
    <citation type="submission" date="2020-10" db="EMBL/GenBank/DDBJ databases">
        <title>Connecting structure to function with the recovery of over 1000 high-quality activated sludge metagenome-assembled genomes encoding full-length rRNA genes using long-read sequencing.</title>
        <authorList>
            <person name="Singleton C.M."/>
            <person name="Petriglieri F."/>
            <person name="Kristensen J.M."/>
            <person name="Kirkegaard R.H."/>
            <person name="Michaelsen T.Y."/>
            <person name="Andersen M.H."/>
            <person name="Karst S.M."/>
            <person name="Dueholm M.S."/>
            <person name="Nielsen P.H."/>
            <person name="Albertsen M."/>
        </authorList>
    </citation>
    <scope>NUCLEOTIDE SEQUENCE [LARGE SCALE GENOMIC DNA]</scope>
    <source>
        <strain evidence="1">Ribe_18-Q3-R11-54_MAXAC.273</strain>
    </source>
</reference>
<comment type="caution">
    <text evidence="1">The sequence shown here is derived from an EMBL/GenBank/DDBJ whole genome shotgun (WGS) entry which is preliminary data.</text>
</comment>
<proteinExistence type="predicted"/>
<evidence type="ECO:0000313" key="2">
    <source>
        <dbReference type="Proteomes" id="UP000808337"/>
    </source>
</evidence>
<dbReference type="EMBL" id="JADKGY010000024">
    <property type="protein sequence ID" value="MBK9983706.1"/>
    <property type="molecule type" value="Genomic_DNA"/>
</dbReference>
<dbReference type="Proteomes" id="UP000808337">
    <property type="component" value="Unassembled WGS sequence"/>
</dbReference>